<gene>
    <name evidence="1" type="ORF">IAB60_09550</name>
</gene>
<reference evidence="1" key="2">
    <citation type="journal article" date="2021" name="PeerJ">
        <title>Extensive microbial diversity within the chicken gut microbiome revealed by metagenomics and culture.</title>
        <authorList>
            <person name="Gilroy R."/>
            <person name="Ravi A."/>
            <person name="Getino M."/>
            <person name="Pursley I."/>
            <person name="Horton D.L."/>
            <person name="Alikhan N.F."/>
            <person name="Baker D."/>
            <person name="Gharbi K."/>
            <person name="Hall N."/>
            <person name="Watson M."/>
            <person name="Adriaenssens E.M."/>
            <person name="Foster-Nyarko E."/>
            <person name="Jarju S."/>
            <person name="Secka A."/>
            <person name="Antonio M."/>
            <person name="Oren A."/>
            <person name="Chaudhuri R.R."/>
            <person name="La Ragione R."/>
            <person name="Hildebrand F."/>
            <person name="Pallen M.J."/>
        </authorList>
    </citation>
    <scope>NUCLEOTIDE SEQUENCE</scope>
    <source>
        <strain evidence="1">CHK123-3438</strain>
    </source>
</reference>
<dbReference type="Proteomes" id="UP000886860">
    <property type="component" value="Unassembled WGS sequence"/>
</dbReference>
<reference evidence="1" key="1">
    <citation type="submission" date="2020-10" db="EMBL/GenBank/DDBJ databases">
        <authorList>
            <person name="Gilroy R."/>
        </authorList>
    </citation>
    <scope>NUCLEOTIDE SEQUENCE</scope>
    <source>
        <strain evidence="1">CHK123-3438</strain>
    </source>
</reference>
<evidence type="ECO:0000313" key="1">
    <source>
        <dbReference type="EMBL" id="HIT42317.1"/>
    </source>
</evidence>
<organism evidence="1 2">
    <name type="scientific">Candidatus Caccovicinus merdipullorum</name>
    <dbReference type="NCBI Taxonomy" id="2840724"/>
    <lineage>
        <taxon>Bacteria</taxon>
        <taxon>Bacillati</taxon>
        <taxon>Bacillota</taxon>
        <taxon>Clostridia</taxon>
        <taxon>Eubacteriales</taxon>
        <taxon>Candidatus Caccovicinus</taxon>
    </lineage>
</organism>
<dbReference type="EMBL" id="DVKS01000164">
    <property type="protein sequence ID" value="HIT42317.1"/>
    <property type="molecule type" value="Genomic_DNA"/>
</dbReference>
<protein>
    <submittedName>
        <fullName evidence="1">Uncharacterized protein</fullName>
    </submittedName>
</protein>
<accession>A0A9D1GJJ7</accession>
<sequence length="156" mass="18466">MRPEELKALGVIYFENISQGMQNPERYFWESCRMDKKAACLAAEKKMKDMGPGRAFCDFYYFQLESEAREKILGVLSEEEKRYLSDLKGRSRPGEVIFPLEKDLLSIAAGLNETEMLFSTFYFTGPKEERSTWWGNYRKEYLIFGERKYVRPYVKK</sequence>
<comment type="caution">
    <text evidence="1">The sequence shown here is derived from an EMBL/GenBank/DDBJ whole genome shotgun (WGS) entry which is preliminary data.</text>
</comment>
<proteinExistence type="predicted"/>
<evidence type="ECO:0000313" key="2">
    <source>
        <dbReference type="Proteomes" id="UP000886860"/>
    </source>
</evidence>
<dbReference type="AlphaFoldDB" id="A0A9D1GJJ7"/>
<name>A0A9D1GJJ7_9FIRM</name>